<dbReference type="RefSeq" id="WP_013164559.1">
    <property type="nucleotide sequence ID" value="NC_014216.1"/>
</dbReference>
<sequence>MGKAGQNRVVQRVCSVIAPDRLMGGQNRPPAVSLLGNRQGGVLLGLVAAMLMAGVLGAGAASMLGTSSLHEVRANYGERAYYLAESGFRYAASVLRHDGAEEFWAMDGEKFDVPGGGSFFLELNELTDDEDYDSEYEVAGEQAVEPHGSLELAGGANLAPRNGLFSYQGGWYRYREFVDDTLVEVIAAPPNRREAQGEQTIDKGESLQLKSGSEIPPEGHFYYQDTKYTYENLSGGALLGISGDADDFPLTVEDGEQLRFPAAFPLKVAVGESIRFASILEVRSTGEYPGDTSNLNVKRTVTYWFYSADAFPPMVDDDGFYGDGEMIASDMDSFGEGPGAKGKGAPLGKFGAVEVDGAPAIQLQGMNPGGQHPMTSLIYDGQVGPEYEVQVKIKIEQDLEPMAYMAGITFRLQGGGNTPGQLGQGFYGVSFVKGHPDASGNNAPPAGIVDNIGEGPHIVLWKPDSGGANFGAKLLASHSLVGSSIVDEDGRLKDWSTLLVRVRQLGEPGEEYNSILVMYGDHALASVIGDDNAYNDDVRLSSTRGGVQSNGAQVLPWPPNEIGQWKEDVDYFTVTTIDKTDDDENLGYESESVAEVGLHTWGHNLVVCTGQGANEVCDGLVYFDNFGIREAGQAPVSGGVFGGGYIPPIQQ</sequence>
<dbReference type="Proteomes" id="UP000001508">
    <property type="component" value="Chromosome"/>
</dbReference>
<dbReference type="HOGENOM" id="CLU_420769_0_0_7"/>
<keyword evidence="3" id="KW-1185">Reference proteome</keyword>
<keyword evidence="1" id="KW-0472">Membrane</keyword>
<keyword evidence="1" id="KW-1133">Transmembrane helix</keyword>
<reference evidence="3" key="1">
    <citation type="submission" date="2010-02" db="EMBL/GenBank/DDBJ databases">
        <title>Complete sequence of Desulfurivibrio alkaliphilus AHT2.</title>
        <authorList>
            <consortium name="US DOE Joint Genome Institute"/>
            <person name="Pitluck S."/>
            <person name="Chertkov O."/>
            <person name="Detter J.C."/>
            <person name="Han C."/>
            <person name="Tapia R."/>
            <person name="Larimer F."/>
            <person name="Land M."/>
            <person name="Hauser L."/>
            <person name="Kyrpides N."/>
            <person name="Mikhailova N."/>
            <person name="Sorokin D.Y."/>
            <person name="Muyzer G."/>
            <person name="Woyke T."/>
        </authorList>
    </citation>
    <scope>NUCLEOTIDE SEQUENCE [LARGE SCALE GENOMIC DNA]</scope>
    <source>
        <strain evidence="3">DSM 19089 / UNIQEM U267 / AHT2</strain>
    </source>
</reference>
<keyword evidence="1" id="KW-0812">Transmembrane</keyword>
<dbReference type="InParanoid" id="D6Z759"/>
<dbReference type="OrthoDB" id="5420014at2"/>
<organism evidence="2 3">
    <name type="scientific">Desulfurivibrio alkaliphilus (strain DSM 19089 / UNIQEM U267 / AHT2)</name>
    <dbReference type="NCBI Taxonomy" id="589865"/>
    <lineage>
        <taxon>Bacteria</taxon>
        <taxon>Pseudomonadati</taxon>
        <taxon>Thermodesulfobacteriota</taxon>
        <taxon>Desulfobulbia</taxon>
        <taxon>Desulfobulbales</taxon>
        <taxon>Desulfobulbaceae</taxon>
        <taxon>Desulfurivibrio</taxon>
    </lineage>
</organism>
<feature type="transmembrane region" description="Helical" evidence="1">
    <location>
        <begin position="42"/>
        <end position="64"/>
    </location>
</feature>
<protein>
    <submittedName>
        <fullName evidence="2">Uncharacterized protein</fullName>
    </submittedName>
</protein>
<name>D6Z759_DESAT</name>
<dbReference type="eggNOG" id="ENOG5030JM7">
    <property type="taxonomic scope" value="Bacteria"/>
</dbReference>
<proteinExistence type="predicted"/>
<accession>D6Z759</accession>
<dbReference type="STRING" id="589865.DaAHT2_2381"/>
<evidence type="ECO:0000313" key="3">
    <source>
        <dbReference type="Proteomes" id="UP000001508"/>
    </source>
</evidence>
<evidence type="ECO:0000256" key="1">
    <source>
        <dbReference type="SAM" id="Phobius"/>
    </source>
</evidence>
<dbReference type="KEGG" id="dak:DaAHT2_2381"/>
<evidence type="ECO:0000313" key="2">
    <source>
        <dbReference type="EMBL" id="ADH87046.1"/>
    </source>
</evidence>
<dbReference type="AlphaFoldDB" id="D6Z759"/>
<dbReference type="EMBL" id="CP001940">
    <property type="protein sequence ID" value="ADH87046.1"/>
    <property type="molecule type" value="Genomic_DNA"/>
</dbReference>
<gene>
    <name evidence="2" type="ordered locus">DaAHT2_2381</name>
</gene>